<dbReference type="SUPFAM" id="SSF47729">
    <property type="entry name" value="IHF-like DNA-binding proteins"/>
    <property type="match status" value="1"/>
</dbReference>
<dbReference type="GO" id="GO:0030527">
    <property type="term" value="F:structural constituent of chromatin"/>
    <property type="evidence" value="ECO:0007669"/>
    <property type="project" value="InterPro"/>
</dbReference>
<dbReference type="PROSITE" id="PS00045">
    <property type="entry name" value="HISTONE_LIKE"/>
    <property type="match status" value="1"/>
</dbReference>
<dbReference type="Gene3D" id="4.10.520.10">
    <property type="entry name" value="IHF-like DNA-binding proteins"/>
    <property type="match status" value="1"/>
</dbReference>
<dbReference type="GO" id="GO:0042802">
    <property type="term" value="F:identical protein binding"/>
    <property type="evidence" value="ECO:0007669"/>
    <property type="project" value="UniProtKB-ARBA"/>
</dbReference>
<dbReference type="Pfam" id="PF00216">
    <property type="entry name" value="Bac_DNA_binding"/>
    <property type="match status" value="1"/>
</dbReference>
<dbReference type="GO" id="GO:0030261">
    <property type="term" value="P:chromosome condensation"/>
    <property type="evidence" value="ECO:0007669"/>
    <property type="project" value="UniProtKB-KW"/>
</dbReference>
<dbReference type="GO" id="GO:0005829">
    <property type="term" value="C:cytosol"/>
    <property type="evidence" value="ECO:0007669"/>
    <property type="project" value="TreeGrafter"/>
</dbReference>
<dbReference type="SMART" id="SM00411">
    <property type="entry name" value="BHL"/>
    <property type="match status" value="1"/>
</dbReference>
<accession>A0A3B1CE57</accession>
<dbReference type="GO" id="GO:0032991">
    <property type="term" value="C:protein-containing complex"/>
    <property type="evidence" value="ECO:0007669"/>
    <property type="project" value="UniProtKB-ARBA"/>
</dbReference>
<dbReference type="GO" id="GO:0010467">
    <property type="term" value="P:gene expression"/>
    <property type="evidence" value="ECO:0007669"/>
    <property type="project" value="UniProtKB-ARBA"/>
</dbReference>
<proteinExistence type="inferred from homology"/>
<dbReference type="PANTHER" id="PTHR33175:SF3">
    <property type="entry name" value="DNA-BINDING PROTEIN HU-BETA"/>
    <property type="match status" value="1"/>
</dbReference>
<evidence type="ECO:0000256" key="2">
    <source>
        <dbReference type="ARBA" id="ARBA00023067"/>
    </source>
</evidence>
<dbReference type="FunFam" id="4.10.520.10:FF:000001">
    <property type="entry name" value="DNA-binding protein HU"/>
    <property type="match status" value="1"/>
</dbReference>
<dbReference type="InterPro" id="IPR010992">
    <property type="entry name" value="IHF-like_DNA-bd_dom_sf"/>
</dbReference>
<dbReference type="PANTHER" id="PTHR33175">
    <property type="entry name" value="DNA-BINDING PROTEIN HU"/>
    <property type="match status" value="1"/>
</dbReference>
<dbReference type="GO" id="GO:0003677">
    <property type="term" value="F:DNA binding"/>
    <property type="evidence" value="ECO:0007669"/>
    <property type="project" value="UniProtKB-KW"/>
</dbReference>
<organism evidence="4">
    <name type="scientific">hydrothermal vent metagenome</name>
    <dbReference type="NCBI Taxonomy" id="652676"/>
    <lineage>
        <taxon>unclassified sequences</taxon>
        <taxon>metagenomes</taxon>
        <taxon>ecological metagenomes</taxon>
    </lineage>
</organism>
<name>A0A3B1CE57_9ZZZZ</name>
<sequence length="90" mass="9577">MTKADLIDKVASDAGLSKADAGKALDAVLDNIKKSLKKNQKVTLVGFGTFSVTKRKARKGRNPRTGEEIKIAAAKVPKFIPGKGLKDAIK</sequence>
<dbReference type="AlphaFoldDB" id="A0A3B1CE57"/>
<protein>
    <submittedName>
        <fullName evidence="4">DNA-binding protein HU-beta</fullName>
    </submittedName>
</protein>
<reference evidence="4" key="1">
    <citation type="submission" date="2018-06" db="EMBL/GenBank/DDBJ databases">
        <authorList>
            <person name="Zhirakovskaya E."/>
        </authorList>
    </citation>
    <scope>NUCLEOTIDE SEQUENCE</scope>
</reference>
<keyword evidence="2" id="KW-0226">DNA condensation</keyword>
<evidence type="ECO:0000256" key="3">
    <source>
        <dbReference type="ARBA" id="ARBA00023125"/>
    </source>
</evidence>
<evidence type="ECO:0000256" key="1">
    <source>
        <dbReference type="ARBA" id="ARBA00010529"/>
    </source>
</evidence>
<evidence type="ECO:0000313" key="4">
    <source>
        <dbReference type="EMBL" id="VAX28746.1"/>
    </source>
</evidence>
<dbReference type="InterPro" id="IPR000119">
    <property type="entry name" value="Hist_DNA-bd"/>
</dbReference>
<dbReference type="CDD" id="cd13831">
    <property type="entry name" value="HU"/>
    <property type="match status" value="1"/>
</dbReference>
<comment type="similarity">
    <text evidence="1">Belongs to the bacterial histone-like protein family.</text>
</comment>
<dbReference type="EMBL" id="UOGH01000095">
    <property type="protein sequence ID" value="VAX28746.1"/>
    <property type="molecule type" value="Genomic_DNA"/>
</dbReference>
<keyword evidence="3 4" id="KW-0238">DNA-binding</keyword>
<dbReference type="InterPro" id="IPR020816">
    <property type="entry name" value="Histone-like_DNA-bd_CS"/>
</dbReference>
<gene>
    <name evidence="4" type="ORF">MNBD_NITROSPIRAE02-828</name>
</gene>
<dbReference type="PRINTS" id="PR01727">
    <property type="entry name" value="DNABINDINGHU"/>
</dbReference>